<name>A0A6A4W764_AMPAM</name>
<sequence>MTSVTAEAELPAITGYEHRIVLRPDAVPTAYRLRRLPLAVREEVSQELQRLLRAGVIERIDASHCPGPSEDDSGEDVVALVYAEAAAGEAVLTEEKVRMESKTDPVLQQLRDVIARGWPDSAKRCTPEVKPYFAVRHELQVRTDDVILRGPDRVIVPSALRAEYLSAAHRAHDGVVRTKQLLRSLSWWPGMDRDVAALVGACDRCQASDKVLSQAVRKTPLQPVPYPDKPWSQLGLDVVGPLPGAPAHARFAVTLTDYGSKWVEVGDVVRVKIPGHIRKDDRKFSEPLKVTRQVAAGTFELENGTRWNSAHLARVPDTGQRAPDGESPTGAPGAPPAVRSEAGQVGSGAPSPLSAPGPGGAAGHWLGAAAGLASTVPAAPRGPGGAARGRPRASDAEADGRHVDADCGTDPAECGSIADWPPVVAVGGGPARLLGGERRRFGVTPEVGAADGSRAAALGPRSASLRAGPL</sequence>
<dbReference type="PANTHER" id="PTHR37984:SF5">
    <property type="entry name" value="PROTEIN NYNRIN-LIKE"/>
    <property type="match status" value="1"/>
</dbReference>
<evidence type="ECO:0000313" key="5">
    <source>
        <dbReference type="Proteomes" id="UP000440578"/>
    </source>
</evidence>
<proteinExistence type="predicted"/>
<feature type="region of interest" description="Disordered" evidence="2">
    <location>
        <begin position="375"/>
        <end position="402"/>
    </location>
</feature>
<feature type="compositionally biased region" description="Basic and acidic residues" evidence="2">
    <location>
        <begin position="392"/>
        <end position="402"/>
    </location>
</feature>
<accession>A0A6A4W764</accession>
<dbReference type="InterPro" id="IPR043502">
    <property type="entry name" value="DNA/RNA_pol_sf"/>
</dbReference>
<dbReference type="InterPro" id="IPR041588">
    <property type="entry name" value="Integrase_H2C2"/>
</dbReference>
<dbReference type="OrthoDB" id="6507393at2759"/>
<evidence type="ECO:0000313" key="4">
    <source>
        <dbReference type="EMBL" id="KAF0303206.1"/>
    </source>
</evidence>
<reference evidence="4 5" key="1">
    <citation type="submission" date="2019-07" db="EMBL/GenBank/DDBJ databases">
        <title>Draft genome assembly of a fouling barnacle, Amphibalanus amphitrite (Darwin, 1854): The first reference genome for Thecostraca.</title>
        <authorList>
            <person name="Kim W."/>
        </authorList>
    </citation>
    <scope>NUCLEOTIDE SEQUENCE [LARGE SCALE GENOMIC DNA]</scope>
    <source>
        <strain evidence="4">SNU_AA5</strain>
        <tissue evidence="4">Soma without cirri and trophi</tissue>
    </source>
</reference>
<gene>
    <name evidence="4" type="primary">K02A2.6_69</name>
    <name evidence="4" type="ORF">FJT64_024780</name>
</gene>
<feature type="region of interest" description="Disordered" evidence="2">
    <location>
        <begin position="316"/>
        <end position="362"/>
    </location>
</feature>
<protein>
    <recommendedName>
        <fullName evidence="1">RNA-directed DNA polymerase</fullName>
        <ecNumber evidence="1">2.7.7.49</ecNumber>
    </recommendedName>
</protein>
<dbReference type="Gene3D" id="3.10.10.10">
    <property type="entry name" value="HIV Type 1 Reverse Transcriptase, subunit A, domain 1"/>
    <property type="match status" value="1"/>
</dbReference>
<dbReference type="SUPFAM" id="SSF56672">
    <property type="entry name" value="DNA/RNA polymerases"/>
    <property type="match status" value="1"/>
</dbReference>
<dbReference type="PANTHER" id="PTHR37984">
    <property type="entry name" value="PROTEIN CBG26694"/>
    <property type="match status" value="1"/>
</dbReference>
<feature type="compositionally biased region" description="Low complexity" evidence="2">
    <location>
        <begin position="347"/>
        <end position="356"/>
    </location>
</feature>
<organism evidence="4 5">
    <name type="scientific">Amphibalanus amphitrite</name>
    <name type="common">Striped barnacle</name>
    <name type="synonym">Balanus amphitrite</name>
    <dbReference type="NCBI Taxonomy" id="1232801"/>
    <lineage>
        <taxon>Eukaryota</taxon>
        <taxon>Metazoa</taxon>
        <taxon>Ecdysozoa</taxon>
        <taxon>Arthropoda</taxon>
        <taxon>Crustacea</taxon>
        <taxon>Multicrustacea</taxon>
        <taxon>Cirripedia</taxon>
        <taxon>Thoracica</taxon>
        <taxon>Thoracicalcarea</taxon>
        <taxon>Balanomorpha</taxon>
        <taxon>Balanoidea</taxon>
        <taxon>Balanidae</taxon>
        <taxon>Amphibalaninae</taxon>
        <taxon>Amphibalanus</taxon>
    </lineage>
</organism>
<dbReference type="FunFam" id="1.10.340.70:FF:000003">
    <property type="entry name" value="Protein CBG25708"/>
    <property type="match status" value="1"/>
</dbReference>
<comment type="caution">
    <text evidence="4">The sequence shown here is derived from an EMBL/GenBank/DDBJ whole genome shotgun (WGS) entry which is preliminary data.</text>
</comment>
<dbReference type="EC" id="2.7.7.49" evidence="1"/>
<dbReference type="GO" id="GO:0003964">
    <property type="term" value="F:RNA-directed DNA polymerase activity"/>
    <property type="evidence" value="ECO:0007669"/>
    <property type="project" value="UniProtKB-EC"/>
</dbReference>
<dbReference type="InterPro" id="IPR050951">
    <property type="entry name" value="Retrovirus_Pol_polyprotein"/>
</dbReference>
<feature type="domain" description="Integrase zinc-binding" evidence="3">
    <location>
        <begin position="156"/>
        <end position="208"/>
    </location>
</feature>
<dbReference type="Pfam" id="PF17921">
    <property type="entry name" value="Integrase_H2C2"/>
    <property type="match status" value="1"/>
</dbReference>
<evidence type="ECO:0000256" key="2">
    <source>
        <dbReference type="SAM" id="MobiDB-lite"/>
    </source>
</evidence>
<feature type="region of interest" description="Disordered" evidence="2">
    <location>
        <begin position="451"/>
        <end position="470"/>
    </location>
</feature>
<keyword evidence="5" id="KW-1185">Reference proteome</keyword>
<dbReference type="Gene3D" id="1.10.340.70">
    <property type="match status" value="1"/>
</dbReference>
<dbReference type="AlphaFoldDB" id="A0A6A4W764"/>
<dbReference type="Proteomes" id="UP000440578">
    <property type="component" value="Unassembled WGS sequence"/>
</dbReference>
<evidence type="ECO:0000259" key="3">
    <source>
        <dbReference type="Pfam" id="PF17921"/>
    </source>
</evidence>
<evidence type="ECO:0000256" key="1">
    <source>
        <dbReference type="ARBA" id="ARBA00012493"/>
    </source>
</evidence>
<dbReference type="EMBL" id="VIIS01000966">
    <property type="protein sequence ID" value="KAF0303206.1"/>
    <property type="molecule type" value="Genomic_DNA"/>
</dbReference>